<sequence length="146" mass="15336">PASPTSSSLRFLRLFSSYPSSPALRPQDRRLLGGDARQEEVERRAALQSIPRQAPEWGPETALHGPDAASARAQRGEPAPADVEAPAHGHERPSGARGQARLHAAARLNARASARGWRAAPACGPPFAGGAPPEGAERRMGGDAEE</sequence>
<feature type="compositionally biased region" description="Basic and acidic residues" evidence="1">
    <location>
        <begin position="135"/>
        <end position="146"/>
    </location>
</feature>
<feature type="region of interest" description="Disordered" evidence="1">
    <location>
        <begin position="117"/>
        <end position="146"/>
    </location>
</feature>
<evidence type="ECO:0000256" key="1">
    <source>
        <dbReference type="SAM" id="MobiDB-lite"/>
    </source>
</evidence>
<protein>
    <submittedName>
        <fullName evidence="2">Uncharacterized protein</fullName>
    </submittedName>
</protein>
<name>A0ABN9Y6R1_9DINO</name>
<gene>
    <name evidence="2" type="ORF">PCOR1329_LOCUS82970</name>
</gene>
<evidence type="ECO:0000313" key="3">
    <source>
        <dbReference type="Proteomes" id="UP001189429"/>
    </source>
</evidence>
<feature type="region of interest" description="Disordered" evidence="1">
    <location>
        <begin position="20"/>
        <end position="105"/>
    </location>
</feature>
<proteinExistence type="predicted"/>
<dbReference type="EMBL" id="CAUYUJ010021979">
    <property type="protein sequence ID" value="CAK0908238.1"/>
    <property type="molecule type" value="Genomic_DNA"/>
</dbReference>
<feature type="compositionally biased region" description="Basic and acidic residues" evidence="1">
    <location>
        <begin position="26"/>
        <end position="45"/>
    </location>
</feature>
<evidence type="ECO:0000313" key="2">
    <source>
        <dbReference type="EMBL" id="CAK0908238.1"/>
    </source>
</evidence>
<feature type="non-terminal residue" evidence="2">
    <location>
        <position position="1"/>
    </location>
</feature>
<feature type="compositionally biased region" description="Low complexity" evidence="1">
    <location>
        <begin position="117"/>
        <end position="134"/>
    </location>
</feature>
<feature type="compositionally biased region" description="Basic and acidic residues" evidence="1">
    <location>
        <begin position="85"/>
        <end position="94"/>
    </location>
</feature>
<comment type="caution">
    <text evidence="2">The sequence shown here is derived from an EMBL/GenBank/DDBJ whole genome shotgun (WGS) entry which is preliminary data.</text>
</comment>
<dbReference type="Proteomes" id="UP001189429">
    <property type="component" value="Unassembled WGS sequence"/>
</dbReference>
<accession>A0ABN9Y6R1</accession>
<organism evidence="2 3">
    <name type="scientific">Prorocentrum cordatum</name>
    <dbReference type="NCBI Taxonomy" id="2364126"/>
    <lineage>
        <taxon>Eukaryota</taxon>
        <taxon>Sar</taxon>
        <taxon>Alveolata</taxon>
        <taxon>Dinophyceae</taxon>
        <taxon>Prorocentrales</taxon>
        <taxon>Prorocentraceae</taxon>
        <taxon>Prorocentrum</taxon>
    </lineage>
</organism>
<feature type="non-terminal residue" evidence="2">
    <location>
        <position position="146"/>
    </location>
</feature>
<reference evidence="2" key="1">
    <citation type="submission" date="2023-10" db="EMBL/GenBank/DDBJ databases">
        <authorList>
            <person name="Chen Y."/>
            <person name="Shah S."/>
            <person name="Dougan E. K."/>
            <person name="Thang M."/>
            <person name="Chan C."/>
        </authorList>
    </citation>
    <scope>NUCLEOTIDE SEQUENCE [LARGE SCALE GENOMIC DNA]</scope>
</reference>
<keyword evidence="3" id="KW-1185">Reference proteome</keyword>